<gene>
    <name evidence="2" type="ORF">GGQ68_003176</name>
</gene>
<dbReference type="EMBL" id="JACIEJ010000007">
    <property type="protein sequence ID" value="MBB3986833.1"/>
    <property type="molecule type" value="Genomic_DNA"/>
</dbReference>
<dbReference type="RefSeq" id="WP_246429383.1">
    <property type="nucleotide sequence ID" value="NZ_BAABBZ010000006.1"/>
</dbReference>
<evidence type="ECO:0000256" key="1">
    <source>
        <dbReference type="SAM" id="MobiDB-lite"/>
    </source>
</evidence>
<evidence type="ECO:0000313" key="2">
    <source>
        <dbReference type="EMBL" id="MBB3986833.1"/>
    </source>
</evidence>
<evidence type="ECO:0008006" key="4">
    <source>
        <dbReference type="Google" id="ProtNLM"/>
    </source>
</evidence>
<dbReference type="PROSITE" id="PS51257">
    <property type="entry name" value="PROKAR_LIPOPROTEIN"/>
    <property type="match status" value="1"/>
</dbReference>
<proteinExistence type="predicted"/>
<evidence type="ECO:0000313" key="3">
    <source>
        <dbReference type="Proteomes" id="UP000541426"/>
    </source>
</evidence>
<protein>
    <recommendedName>
        <fullName evidence="4">D-galactarate dehydratase</fullName>
    </recommendedName>
</protein>
<name>A0A7W6DVE9_9RHOB</name>
<sequence length="177" mass="18521">MEDRKNQYMRDTMRTGMMVGLMAAVALGACSDSGMFKPKKAPVQEASAEQRRPEARPAGSTATKPPANARTAAQFDTVSEEEKQAAKAAPADPSGERALGDTVVSLGDPSKPGLWLETPLVSSVQQGRVAYKGESAKMELRPIDGAATAGSRMSLSAMQLIGAPLTDLPTVQVFVGG</sequence>
<comment type="caution">
    <text evidence="2">The sequence shown here is derived from an EMBL/GenBank/DDBJ whole genome shotgun (WGS) entry which is preliminary data.</text>
</comment>
<reference evidence="2 3" key="1">
    <citation type="submission" date="2020-08" db="EMBL/GenBank/DDBJ databases">
        <title>Genomic Encyclopedia of Type Strains, Phase IV (KMG-IV): sequencing the most valuable type-strain genomes for metagenomic binning, comparative biology and taxonomic classification.</title>
        <authorList>
            <person name="Goeker M."/>
        </authorList>
    </citation>
    <scope>NUCLEOTIDE SEQUENCE [LARGE SCALE GENOMIC DNA]</scope>
    <source>
        <strain evidence="2 3">DSM 102235</strain>
    </source>
</reference>
<dbReference type="Proteomes" id="UP000541426">
    <property type="component" value="Unassembled WGS sequence"/>
</dbReference>
<dbReference type="AlphaFoldDB" id="A0A7W6DVE9"/>
<feature type="region of interest" description="Disordered" evidence="1">
    <location>
        <begin position="33"/>
        <end position="101"/>
    </location>
</feature>
<keyword evidence="3" id="KW-1185">Reference proteome</keyword>
<accession>A0A7W6DVE9</accession>
<organism evidence="2 3">
    <name type="scientific">Sagittula marina</name>
    <dbReference type="NCBI Taxonomy" id="943940"/>
    <lineage>
        <taxon>Bacteria</taxon>
        <taxon>Pseudomonadati</taxon>
        <taxon>Pseudomonadota</taxon>
        <taxon>Alphaproteobacteria</taxon>
        <taxon>Rhodobacterales</taxon>
        <taxon>Roseobacteraceae</taxon>
        <taxon>Sagittula</taxon>
    </lineage>
</organism>